<keyword evidence="4" id="KW-1185">Reference proteome</keyword>
<comment type="caution">
    <text evidence="3">The sequence shown here is derived from an EMBL/GenBank/DDBJ whole genome shotgun (WGS) entry which is preliminary data.</text>
</comment>
<dbReference type="Proteomes" id="UP000319801">
    <property type="component" value="Unassembled WGS sequence"/>
</dbReference>
<evidence type="ECO:0000256" key="1">
    <source>
        <dbReference type="SAM" id="MobiDB-lite"/>
    </source>
</evidence>
<name>A0A556U921_BAGYA</name>
<feature type="chain" id="PRO_5022158265" evidence="2">
    <location>
        <begin position="20"/>
        <end position="296"/>
    </location>
</feature>
<gene>
    <name evidence="3" type="ORF">Baya_8757</name>
</gene>
<dbReference type="OrthoDB" id="6103133at2759"/>
<evidence type="ECO:0000313" key="3">
    <source>
        <dbReference type="EMBL" id="TSO25134.1"/>
    </source>
</evidence>
<organism evidence="3 4">
    <name type="scientific">Bagarius yarrelli</name>
    <name type="common">Goonch</name>
    <name type="synonym">Bagrus yarrelli</name>
    <dbReference type="NCBI Taxonomy" id="175774"/>
    <lineage>
        <taxon>Eukaryota</taxon>
        <taxon>Metazoa</taxon>
        <taxon>Chordata</taxon>
        <taxon>Craniata</taxon>
        <taxon>Vertebrata</taxon>
        <taxon>Euteleostomi</taxon>
        <taxon>Actinopterygii</taxon>
        <taxon>Neopterygii</taxon>
        <taxon>Teleostei</taxon>
        <taxon>Ostariophysi</taxon>
        <taxon>Siluriformes</taxon>
        <taxon>Sisoridae</taxon>
        <taxon>Sisorinae</taxon>
        <taxon>Bagarius</taxon>
    </lineage>
</organism>
<proteinExistence type="predicted"/>
<sequence length="296" mass="33703">MVACVSLVTSLFLTNATEAMDALKTALQEAARLKRDEGIARLSSCFQWTAFEGNDQKQYLHQEFVYENVMYSIQRGFPWAAVAQIANLCKELLPELRGLERSEALSLIKTQLSQCSPRLPPSHHATMYDFMMQTYIQHQCLYQAFLKEELNLKHSHLEIHIPPQPSPLSEGIDLEVWKKQQAVKELTEAETVKIAEIHRLKEQAEEQIIEKLQASLDNLSLEDRIDKQALETTVRSFLQSEIGMMKEILMKELRAVQELLEIRLSQTALQSARPSSDALASSQKGFKSASTNKKKK</sequence>
<dbReference type="AlphaFoldDB" id="A0A556U921"/>
<feature type="region of interest" description="Disordered" evidence="1">
    <location>
        <begin position="269"/>
        <end position="296"/>
    </location>
</feature>
<evidence type="ECO:0000256" key="2">
    <source>
        <dbReference type="SAM" id="SignalP"/>
    </source>
</evidence>
<dbReference type="PANTHER" id="PTHR28457">
    <property type="entry name" value="COILED-COIL DOMAIN-CONTAINING PROTEIN 189"/>
    <property type="match status" value="1"/>
</dbReference>
<dbReference type="InterPro" id="IPR032727">
    <property type="entry name" value="CLAMP"/>
</dbReference>
<dbReference type="EMBL" id="VCAZ01000065">
    <property type="protein sequence ID" value="TSO25134.1"/>
    <property type="molecule type" value="Genomic_DNA"/>
</dbReference>
<feature type="signal peptide" evidence="2">
    <location>
        <begin position="1"/>
        <end position="19"/>
    </location>
</feature>
<dbReference type="PANTHER" id="PTHR28457:SF2">
    <property type="entry name" value="SIMILAR TO 4930578I06RIK PROTEIN"/>
    <property type="match status" value="1"/>
</dbReference>
<evidence type="ECO:0000313" key="4">
    <source>
        <dbReference type="Proteomes" id="UP000319801"/>
    </source>
</evidence>
<accession>A0A556U921</accession>
<reference evidence="3 4" key="1">
    <citation type="journal article" date="2019" name="Genome Biol. Evol.">
        <title>Whole-Genome Sequencing of the Giant Devil Catfish, Bagarius yarrelli.</title>
        <authorList>
            <person name="Jiang W."/>
            <person name="Lv Y."/>
            <person name="Cheng L."/>
            <person name="Yang K."/>
            <person name="Chao B."/>
            <person name="Wang X."/>
            <person name="Li Y."/>
            <person name="Pan X."/>
            <person name="You X."/>
            <person name="Zhang Y."/>
            <person name="Yang J."/>
            <person name="Li J."/>
            <person name="Zhang X."/>
            <person name="Liu S."/>
            <person name="Sun C."/>
            <person name="Yang J."/>
            <person name="Shi Q."/>
        </authorList>
    </citation>
    <scope>NUCLEOTIDE SEQUENCE [LARGE SCALE GENOMIC DNA]</scope>
    <source>
        <strain evidence="3">JWS20170419001</strain>
        <tissue evidence="3">Muscle</tissue>
    </source>
</reference>
<keyword evidence="2" id="KW-0732">Signal</keyword>
<protein>
    <submittedName>
        <fullName evidence="3">Uncharacterized protein</fullName>
    </submittedName>
</protein>